<gene>
    <name evidence="3" type="ORF">RM779_22945</name>
</gene>
<sequence length="1334" mass="141411">MNGTGPAGPAWTSLGGGHLDRYERHGAEPDLRRAEDALARAVASAGTAGERGDAMILLGRALAHRYDVGQDPEHLRRAHETLVAGLRELEGLDGFAEQARSGRLRLAFVAAHRQSAEEDEDRRAALTEAALPSLERALADQRDRDDPEGAAVVAQLHAHLADLCYERGCRTGDSADLLDAAGHFRALLDARLPGADAPTQRYLLARSLMLHALVTTEGEHLAAARHEFDLVLEDAAAEGEEPWWVPDARVRRAYLRAGQGLRHRDARQLALAVTEVEQLLAEDNALLDIPAVYLELFAHLLYERAAADDDEAGRERALRLLRHVVDSWDVSRDGTTVWKPAALLTALQQQRYLGDRDPARLDDVVAGAERAMTCTDLDPDMSNTCRAALLWARQEQVGLGLISKDAFEAAAQGEAMATMRAFMDMFSEGRAFFDFSEQDEHGATGTDLAYDGGRTAAMFDRMYAHWAAHEGEEGYADSAVYLLGVLFRFDSKGGHVSEERRRALIGAAVGATGKDDAWRARAHLAAGAARFSEGITGGAYPLDEVRHHLDRARELGASGPDLLLLEMQEATQRGRLFGGRDDLEAGLRAADELFAAGELNPYLNRLVTAEAAVMAGGAAVRRGDLPAVDRAVGRLAEVVAELAEDDPSRVDLWVALENLALEREGLARALGEPSEPSPADRRSEAEVRRGAAMFPRGHRSWVLGATGIVRSARALAREDADGLTDACGLLEEAIELAGDNADAWLRYTGALGVNYCALADLEPSSSRRAERLTRAIALLEEAARAAAGPAHPAWASASAALGSAYRARDADGDRSRGRRAGLGGLRGLTWSTLLQAGTEHAADVAREATAGALQVAAWCLADGVPAEAVRALDACRGLVLHSALTSASVPESLEAAGRTDLVREWRDAGASTAGPGSDLRRRVFEVLTGDGGEPSTRQALLDPPEPEEIARALRATGADALVYLMPATADGGGAAVIVTAHARVGSMPLPRLSEQAAPLRAYGPAGGGARDLGPLTAAPPGPTLRRQLDRLCSWAWYAAMDPLLDALAPEVAGGRPPKLVLVPMGALSVVPWHAAWGPAGEGGRRYAVEAAEISYAASARLLCEVAARAPAPPGDAALIVGNPTGDLRHAGEEADAVQRVLYPAGRFLGRRAGGASAGPGTPAEVLAWLRGAGSAGAVLHLACHGTVTERARRSAHLSLDGGELAAEELTEAHGAGPAGVGLVVLAACRSHVSGRGHNEAYSLSTAFLVAGARSVVGSLWPVPDDATSVLMFMTHWFLRREGEPPGRALRRAQLWMLDPAREIPQTMPAALAARARAGDTHDLTAWAGFTHLGW</sequence>
<feature type="region of interest" description="Disordered" evidence="1">
    <location>
        <begin position="1"/>
        <end position="25"/>
    </location>
</feature>
<dbReference type="RefSeq" id="WP_311619637.1">
    <property type="nucleotide sequence ID" value="NZ_JAVREV010000013.1"/>
</dbReference>
<evidence type="ECO:0000256" key="1">
    <source>
        <dbReference type="SAM" id="MobiDB-lite"/>
    </source>
</evidence>
<evidence type="ECO:0000313" key="3">
    <source>
        <dbReference type="EMBL" id="MDT0445433.1"/>
    </source>
</evidence>
<keyword evidence="4" id="KW-1185">Reference proteome</keyword>
<reference evidence="4" key="1">
    <citation type="submission" date="2023-07" db="EMBL/GenBank/DDBJ databases">
        <title>30 novel species of actinomycetes from the DSMZ collection.</title>
        <authorList>
            <person name="Nouioui I."/>
        </authorList>
    </citation>
    <scope>NUCLEOTIDE SEQUENCE [LARGE SCALE GENOMIC DNA]</scope>
    <source>
        <strain evidence="4">DSM 41886</strain>
    </source>
</reference>
<comment type="caution">
    <text evidence="3">The sequence shown here is derived from an EMBL/GenBank/DDBJ whole genome shotgun (WGS) entry which is preliminary data.</text>
</comment>
<proteinExistence type="predicted"/>
<evidence type="ECO:0000313" key="4">
    <source>
        <dbReference type="Proteomes" id="UP001183615"/>
    </source>
</evidence>
<dbReference type="Pfam" id="PF12770">
    <property type="entry name" value="CHAT"/>
    <property type="match status" value="1"/>
</dbReference>
<feature type="domain" description="CHAT" evidence="2">
    <location>
        <begin position="1030"/>
        <end position="1333"/>
    </location>
</feature>
<dbReference type="Proteomes" id="UP001183615">
    <property type="component" value="Unassembled WGS sequence"/>
</dbReference>
<evidence type="ECO:0000259" key="2">
    <source>
        <dbReference type="Pfam" id="PF12770"/>
    </source>
</evidence>
<dbReference type="EMBL" id="JAVREV010000013">
    <property type="protein sequence ID" value="MDT0445433.1"/>
    <property type="molecule type" value="Genomic_DNA"/>
</dbReference>
<name>A0ABU2S8X0_9ACTN</name>
<dbReference type="InterPro" id="IPR024983">
    <property type="entry name" value="CHAT_dom"/>
</dbReference>
<organism evidence="3 4">
    <name type="scientific">Streptomyces johnsoniae</name>
    <dbReference type="NCBI Taxonomy" id="3075532"/>
    <lineage>
        <taxon>Bacteria</taxon>
        <taxon>Bacillati</taxon>
        <taxon>Actinomycetota</taxon>
        <taxon>Actinomycetes</taxon>
        <taxon>Kitasatosporales</taxon>
        <taxon>Streptomycetaceae</taxon>
        <taxon>Streptomyces</taxon>
    </lineage>
</organism>
<protein>
    <submittedName>
        <fullName evidence="3">CHAT domain-containing protein</fullName>
    </submittedName>
</protein>
<accession>A0ABU2S8X0</accession>